<dbReference type="Pfam" id="PF25183">
    <property type="entry name" value="OMP_b-brl_4"/>
    <property type="match status" value="1"/>
</dbReference>
<keyword evidence="7" id="KW-0732">Signal</keyword>
<sequence>MEYYQRVLLAALTPAVAVCVQAQVTTSSLGGQILNESNQPVAGVVVKATHVPSGTTYSAVTNANGRYTIQGMRPGGPYTVAIHYLGYNAEKFENINLELGNMFPLDASLSPKSTDLGEATVVANRKTRTGAGENFTLQKMQNIPTIDRSVASIVKNTPMAVSSKSGGISFVGSNNRYNSFQIDGVVANDVFGLSADGTNGGQTGANPISMDAVQELQVVIAPYDVRQGGFTGGGINVVTKSGTNDFHGSAYSYFNNQSMYGKYSAVRDYAKVPLTDQFERTFGGTLGGPIIKNKLFFFASVENKRKSYPNNIYPGYSEKYISTDVAQQVVDRYYALTGIRDSFGPRNVESHSLGITSRIDWNINETNHLTLRYQHNNSYKDGYAVGATSYFFANSGYRYNNKTNDIVAEWTNRISDSFYNELRASASFVRDHRESPYQGPTAMIQNVYSADNSTRITLNIGTEYSSAANALNQDIYTLEDNLSWYLGSHTLTFGTHNEIYKVSNLFIQAANGSWTFDGLDNFLNDKPNRFNYKYTDPSLTGGDTKFAPAIKAGQFGFYAQDKWNATSNFNVTYGLRIDLPAVFNKPTANETFNQYAKSKNLDAQVGIVPSTKLMVSPRLGFNWYLTPDHKTLLRGGTGIFTGRVPFVWLSNAFNSNGVEMKSTTISTSVPGMNNYQQVLTDVAKASATSQKPDIAVVSKKFKYPQVFRSNLALEHTLPGDVKMTLEAIYSKTMNNVFFENLAINQVAKTYAVPGKENSAAPYYNSEKSDYYSIINLKNTNRGYSYALSALFEKTFNFGLDLAASYTFGHSKSVNDGTSSVAYSNWKYNYSRDTNGKGELGYSKFDIPHRVMVRVGWTSPKYLNGWTSTQIGIVYNGSNGGRYSLSMNESEDFNGDGQKGNNLLYIPTKDELALMNFAPTIVKGKVIMDADQNRAAFEKWIESDSYAKNHRGQYAERNSNMTEWEHQIDLHFGQKIYWKNICNFEFTFDIMNFANCLNKKWGAQYSNVYNVTPLMVSKMTKGADGNYTPVYQYNNPRLTKSDILSRWHMQLGFRVSF</sequence>
<comment type="caution">
    <text evidence="9">The sequence shown here is derived from an EMBL/GenBank/DDBJ whole genome shotgun (WGS) entry which is preliminary data.</text>
</comment>
<keyword evidence="5" id="KW-0472">Membrane</keyword>
<feature type="chain" id="PRO_5031210717" description="TonB-dependent transporter Oar-like beta-barrel domain-containing protein" evidence="7">
    <location>
        <begin position="23"/>
        <end position="1056"/>
    </location>
</feature>
<dbReference type="Proteomes" id="UP000541425">
    <property type="component" value="Unassembled WGS sequence"/>
</dbReference>
<dbReference type="GO" id="GO:0015344">
    <property type="term" value="F:siderophore uptake transmembrane transporter activity"/>
    <property type="evidence" value="ECO:0007669"/>
    <property type="project" value="TreeGrafter"/>
</dbReference>
<feature type="signal peptide" evidence="7">
    <location>
        <begin position="1"/>
        <end position="22"/>
    </location>
</feature>
<proteinExistence type="predicted"/>
<dbReference type="AlphaFoldDB" id="A0A7W5YG51"/>
<dbReference type="PANTHER" id="PTHR30069:SF46">
    <property type="entry name" value="OAR PROTEIN"/>
    <property type="match status" value="1"/>
</dbReference>
<keyword evidence="2" id="KW-0813">Transport</keyword>
<dbReference type="SUPFAM" id="SSF56935">
    <property type="entry name" value="Porins"/>
    <property type="match status" value="1"/>
</dbReference>
<name>A0A7W5YG51_9BACT</name>
<dbReference type="InterPro" id="IPR057601">
    <property type="entry name" value="Oar-like_b-barrel"/>
</dbReference>
<dbReference type="InterPro" id="IPR008969">
    <property type="entry name" value="CarboxyPept-like_regulatory"/>
</dbReference>
<evidence type="ECO:0000313" key="10">
    <source>
        <dbReference type="Proteomes" id="UP000541425"/>
    </source>
</evidence>
<dbReference type="SUPFAM" id="SSF49464">
    <property type="entry name" value="Carboxypeptidase regulatory domain-like"/>
    <property type="match status" value="1"/>
</dbReference>
<reference evidence="9 10" key="1">
    <citation type="submission" date="2020-08" db="EMBL/GenBank/DDBJ databases">
        <title>Genomic Encyclopedia of Type Strains, Phase IV (KMG-IV): sequencing the most valuable type-strain genomes for metagenomic binning, comparative biology and taxonomic classification.</title>
        <authorList>
            <person name="Goeker M."/>
        </authorList>
    </citation>
    <scope>NUCLEOTIDE SEQUENCE [LARGE SCALE GENOMIC DNA]</scope>
    <source>
        <strain evidence="9 10">DSM 22548</strain>
    </source>
</reference>
<protein>
    <recommendedName>
        <fullName evidence="8">TonB-dependent transporter Oar-like beta-barrel domain-containing protein</fullName>
    </recommendedName>
</protein>
<dbReference type="Pfam" id="PF13620">
    <property type="entry name" value="CarboxypepD_reg"/>
    <property type="match status" value="1"/>
</dbReference>
<dbReference type="EMBL" id="JACICA010000005">
    <property type="protein sequence ID" value="MBB3702746.1"/>
    <property type="molecule type" value="Genomic_DNA"/>
</dbReference>
<evidence type="ECO:0000256" key="6">
    <source>
        <dbReference type="ARBA" id="ARBA00023237"/>
    </source>
</evidence>
<dbReference type="RefSeq" id="WP_183696218.1">
    <property type="nucleotide sequence ID" value="NZ_JACICA010000005.1"/>
</dbReference>
<keyword evidence="6" id="KW-0998">Cell outer membrane</keyword>
<evidence type="ECO:0000256" key="4">
    <source>
        <dbReference type="ARBA" id="ARBA00022692"/>
    </source>
</evidence>
<dbReference type="GO" id="GO:0009279">
    <property type="term" value="C:cell outer membrane"/>
    <property type="evidence" value="ECO:0007669"/>
    <property type="project" value="UniProtKB-SubCell"/>
</dbReference>
<evidence type="ECO:0000259" key="8">
    <source>
        <dbReference type="Pfam" id="PF25183"/>
    </source>
</evidence>
<organism evidence="9 10">
    <name type="scientific">Alloprevotella rava</name>
    <dbReference type="NCBI Taxonomy" id="671218"/>
    <lineage>
        <taxon>Bacteria</taxon>
        <taxon>Pseudomonadati</taxon>
        <taxon>Bacteroidota</taxon>
        <taxon>Bacteroidia</taxon>
        <taxon>Bacteroidales</taxon>
        <taxon>Prevotellaceae</taxon>
        <taxon>Alloprevotella</taxon>
    </lineage>
</organism>
<evidence type="ECO:0000256" key="1">
    <source>
        <dbReference type="ARBA" id="ARBA00004571"/>
    </source>
</evidence>
<dbReference type="Gene3D" id="2.60.40.1120">
    <property type="entry name" value="Carboxypeptidase-like, regulatory domain"/>
    <property type="match status" value="1"/>
</dbReference>
<evidence type="ECO:0000256" key="7">
    <source>
        <dbReference type="SAM" id="SignalP"/>
    </source>
</evidence>
<comment type="subcellular location">
    <subcellularLocation>
        <location evidence="1">Cell outer membrane</location>
        <topology evidence="1">Multi-pass membrane protein</topology>
    </subcellularLocation>
</comment>
<dbReference type="InterPro" id="IPR039426">
    <property type="entry name" value="TonB-dep_rcpt-like"/>
</dbReference>
<evidence type="ECO:0000313" key="9">
    <source>
        <dbReference type="EMBL" id="MBB3702746.1"/>
    </source>
</evidence>
<dbReference type="PANTHER" id="PTHR30069">
    <property type="entry name" value="TONB-DEPENDENT OUTER MEMBRANE RECEPTOR"/>
    <property type="match status" value="1"/>
</dbReference>
<feature type="domain" description="TonB-dependent transporter Oar-like beta-barrel" evidence="8">
    <location>
        <begin position="306"/>
        <end position="996"/>
    </location>
</feature>
<keyword evidence="3" id="KW-1134">Transmembrane beta strand</keyword>
<dbReference type="InterPro" id="IPR036942">
    <property type="entry name" value="Beta-barrel_TonB_sf"/>
</dbReference>
<dbReference type="Gene3D" id="2.40.170.20">
    <property type="entry name" value="TonB-dependent receptor, beta-barrel domain"/>
    <property type="match status" value="1"/>
</dbReference>
<keyword evidence="4" id="KW-0812">Transmembrane</keyword>
<gene>
    <name evidence="9" type="ORF">FHS60_001215</name>
</gene>
<evidence type="ECO:0000256" key="5">
    <source>
        <dbReference type="ARBA" id="ARBA00023136"/>
    </source>
</evidence>
<accession>A0A7W5YG51</accession>
<evidence type="ECO:0000256" key="2">
    <source>
        <dbReference type="ARBA" id="ARBA00022448"/>
    </source>
</evidence>
<evidence type="ECO:0000256" key="3">
    <source>
        <dbReference type="ARBA" id="ARBA00022452"/>
    </source>
</evidence>
<dbReference type="GO" id="GO:0044718">
    <property type="term" value="P:siderophore transmembrane transport"/>
    <property type="evidence" value="ECO:0007669"/>
    <property type="project" value="TreeGrafter"/>
</dbReference>